<evidence type="ECO:0000259" key="3">
    <source>
        <dbReference type="Pfam" id="PF13962"/>
    </source>
</evidence>
<dbReference type="Gramene" id="rna-gnl|WGS:JABURB|Cocit.L1232.1">
    <property type="protein sequence ID" value="cds-KAF7849114.1"/>
    <property type="gene ID" value="gene-BT93_L1232"/>
</dbReference>
<evidence type="ECO:0000256" key="2">
    <source>
        <dbReference type="SAM" id="MobiDB-lite"/>
    </source>
</evidence>
<dbReference type="SUPFAM" id="SSF48403">
    <property type="entry name" value="Ankyrin repeat"/>
    <property type="match status" value="1"/>
</dbReference>
<feature type="repeat" description="ANK" evidence="1">
    <location>
        <begin position="70"/>
        <end position="94"/>
    </location>
</feature>
<feature type="compositionally biased region" description="Polar residues" evidence="2">
    <location>
        <begin position="254"/>
        <end position="263"/>
    </location>
</feature>
<dbReference type="PROSITE" id="PS50088">
    <property type="entry name" value="ANK_REPEAT"/>
    <property type="match status" value="3"/>
</dbReference>
<comment type="caution">
    <text evidence="4">The sequence shown here is derived from an EMBL/GenBank/DDBJ whole genome shotgun (WGS) entry which is preliminary data.</text>
</comment>
<name>A0A8T0CPI6_CORYI</name>
<sequence length="416" mass="45472">MDRRLLKAAQKGNVSLLNDLIRSNELILEEAAVQGAGHTPLHIACVAGHSNFVQELLKLMPKLAEKVNADGFSPLHIAAARGDVETAREILKGGRPQHLCLVKGRERRIPLHCAAANGEIGAIKELLSASPESIEETTAREETALHLAVKNNRFNALVVLVEHLKQHKKEHVLNWRDHKGNTALHLAAAGKNFEAVKFMLRGHGLEYKTVEVNASNESGLTPLDVLTLSQSGAAGDGEMREILAQAGAKHGRGRSNSPTSSSLVLADEDSIEGDSSRRSDGEPVPDAPRSTTVPPPPRNSNEEKESLADIRNALLVVATLITSATYQAVLQPPSYNVKVDDSYKKSIFRYRGFNMESGYIVFMSGNTFGFLASVQTIVCLTRDLPVRLPLLLSTYSMVLTYTASWHTCRSRPWTKR</sequence>
<accession>A0A8T0CPI6</accession>
<dbReference type="AlphaFoldDB" id="A0A8T0CPI6"/>
<evidence type="ECO:0000313" key="4">
    <source>
        <dbReference type="EMBL" id="KAF7849114.1"/>
    </source>
</evidence>
<dbReference type="EMBL" id="MU089867">
    <property type="protein sequence ID" value="KAF7849114.1"/>
    <property type="molecule type" value="Genomic_DNA"/>
</dbReference>
<dbReference type="Pfam" id="PF00023">
    <property type="entry name" value="Ank"/>
    <property type="match status" value="1"/>
</dbReference>
<feature type="repeat" description="ANK" evidence="1">
    <location>
        <begin position="36"/>
        <end position="58"/>
    </location>
</feature>
<dbReference type="InterPro" id="IPR036770">
    <property type="entry name" value="Ankyrin_rpt-contain_sf"/>
</dbReference>
<gene>
    <name evidence="4" type="ORF">BT93_L1232</name>
</gene>
<proteinExistence type="predicted"/>
<reference evidence="4" key="1">
    <citation type="submission" date="2020-05" db="EMBL/GenBank/DDBJ databases">
        <title>WGS assembly of Corymbia citriodora subspecies variegata.</title>
        <authorList>
            <person name="Barry K."/>
            <person name="Hundley H."/>
            <person name="Shu S."/>
            <person name="Jenkins J."/>
            <person name="Grimwood J."/>
            <person name="Baten A."/>
        </authorList>
    </citation>
    <scope>NUCLEOTIDE SEQUENCE</scope>
    <source>
        <strain evidence="4">CV2-018</strain>
    </source>
</reference>
<keyword evidence="1" id="KW-0040">ANK repeat</keyword>
<dbReference type="PANTHER" id="PTHR24128:SF61">
    <property type="entry name" value="ANKYRIN REPEAT-CONTAINING PROTEIN BDA1-LIKE"/>
    <property type="match status" value="1"/>
</dbReference>
<dbReference type="Proteomes" id="UP000806378">
    <property type="component" value="Unassembled WGS sequence"/>
</dbReference>
<protein>
    <recommendedName>
        <fullName evidence="3">PGG domain-containing protein</fullName>
    </recommendedName>
</protein>
<feature type="domain" description="PGG" evidence="3">
    <location>
        <begin position="305"/>
        <end position="384"/>
    </location>
</feature>
<feature type="repeat" description="ANK" evidence="1">
    <location>
        <begin position="179"/>
        <end position="201"/>
    </location>
</feature>
<dbReference type="PANTHER" id="PTHR24128">
    <property type="entry name" value="HOMEOBOX PROTEIN WARIAI"/>
    <property type="match status" value="1"/>
</dbReference>
<feature type="region of interest" description="Disordered" evidence="2">
    <location>
        <begin position="246"/>
        <end position="305"/>
    </location>
</feature>
<organism evidence="4 5">
    <name type="scientific">Corymbia citriodora subsp. variegata</name>
    <dbReference type="NCBI Taxonomy" id="360336"/>
    <lineage>
        <taxon>Eukaryota</taxon>
        <taxon>Viridiplantae</taxon>
        <taxon>Streptophyta</taxon>
        <taxon>Embryophyta</taxon>
        <taxon>Tracheophyta</taxon>
        <taxon>Spermatophyta</taxon>
        <taxon>Magnoliopsida</taxon>
        <taxon>eudicotyledons</taxon>
        <taxon>Gunneridae</taxon>
        <taxon>Pentapetalae</taxon>
        <taxon>rosids</taxon>
        <taxon>malvids</taxon>
        <taxon>Myrtales</taxon>
        <taxon>Myrtaceae</taxon>
        <taxon>Myrtoideae</taxon>
        <taxon>Eucalypteae</taxon>
        <taxon>Corymbia</taxon>
    </lineage>
</organism>
<dbReference type="Pfam" id="PF12796">
    <property type="entry name" value="Ank_2"/>
    <property type="match status" value="2"/>
</dbReference>
<dbReference type="OrthoDB" id="694512at2759"/>
<dbReference type="PROSITE" id="PS50297">
    <property type="entry name" value="ANK_REP_REGION"/>
    <property type="match status" value="3"/>
</dbReference>
<keyword evidence="5" id="KW-1185">Reference proteome</keyword>
<dbReference type="Pfam" id="PF13962">
    <property type="entry name" value="PGG"/>
    <property type="match status" value="1"/>
</dbReference>
<dbReference type="SMART" id="SM00248">
    <property type="entry name" value="ANK"/>
    <property type="match status" value="5"/>
</dbReference>
<dbReference type="Gene3D" id="1.25.40.20">
    <property type="entry name" value="Ankyrin repeat-containing domain"/>
    <property type="match status" value="2"/>
</dbReference>
<dbReference type="InterPro" id="IPR026961">
    <property type="entry name" value="PGG_dom"/>
</dbReference>
<evidence type="ECO:0000256" key="1">
    <source>
        <dbReference type="PROSITE-ProRule" id="PRU00023"/>
    </source>
</evidence>
<evidence type="ECO:0000313" key="5">
    <source>
        <dbReference type="Proteomes" id="UP000806378"/>
    </source>
</evidence>
<dbReference type="InterPro" id="IPR002110">
    <property type="entry name" value="Ankyrin_rpt"/>
</dbReference>